<evidence type="ECO:0000256" key="3">
    <source>
        <dbReference type="ARBA" id="ARBA00022448"/>
    </source>
</evidence>
<keyword evidence="6 7" id="KW-0472">Membrane</keyword>
<feature type="transmembrane region" description="Helical" evidence="7">
    <location>
        <begin position="399"/>
        <end position="423"/>
    </location>
</feature>
<accession>A0A5N5TDB8</accession>
<name>A0A5N5TDB8_9CRUS</name>
<dbReference type="OrthoDB" id="1641903at2759"/>
<comment type="similarity">
    <text evidence="2">Belongs to the nucleobase:cation symporter-2 (NCS2) (TC 2.A.40) family.</text>
</comment>
<evidence type="ECO:0000256" key="6">
    <source>
        <dbReference type="ARBA" id="ARBA00023136"/>
    </source>
</evidence>
<dbReference type="InterPro" id="IPR006042">
    <property type="entry name" value="Xan_ur_permease"/>
</dbReference>
<feature type="transmembrane region" description="Helical" evidence="7">
    <location>
        <begin position="324"/>
        <end position="343"/>
    </location>
</feature>
<dbReference type="Proteomes" id="UP000326759">
    <property type="component" value="Unassembled WGS sequence"/>
</dbReference>
<feature type="transmembrane region" description="Helical" evidence="7">
    <location>
        <begin position="296"/>
        <end position="318"/>
    </location>
</feature>
<comment type="caution">
    <text evidence="8">The sequence shown here is derived from an EMBL/GenBank/DDBJ whole genome shotgun (WGS) entry which is preliminary data.</text>
</comment>
<evidence type="ECO:0000313" key="9">
    <source>
        <dbReference type="Proteomes" id="UP000326759"/>
    </source>
</evidence>
<dbReference type="GO" id="GO:0022857">
    <property type="term" value="F:transmembrane transporter activity"/>
    <property type="evidence" value="ECO:0007669"/>
    <property type="project" value="InterPro"/>
</dbReference>
<dbReference type="Pfam" id="PF00860">
    <property type="entry name" value="Xan_ur_permease"/>
    <property type="match status" value="2"/>
</dbReference>
<feature type="transmembrane region" description="Helical" evidence="7">
    <location>
        <begin position="355"/>
        <end position="372"/>
    </location>
</feature>
<protein>
    <submittedName>
        <fullName evidence="8">Solute carrier family 23 member 2</fullName>
    </submittedName>
</protein>
<evidence type="ECO:0000256" key="5">
    <source>
        <dbReference type="ARBA" id="ARBA00022989"/>
    </source>
</evidence>
<keyword evidence="3" id="KW-0813">Transport</keyword>
<feature type="transmembrane region" description="Helical" evidence="7">
    <location>
        <begin position="82"/>
        <end position="103"/>
    </location>
</feature>
<evidence type="ECO:0000256" key="4">
    <source>
        <dbReference type="ARBA" id="ARBA00022692"/>
    </source>
</evidence>
<feature type="transmembrane region" description="Helical" evidence="7">
    <location>
        <begin position="247"/>
        <end position="265"/>
    </location>
</feature>
<comment type="subcellular location">
    <subcellularLocation>
        <location evidence="1">Membrane</location>
        <topology evidence="1">Multi-pass membrane protein</topology>
    </subcellularLocation>
</comment>
<organism evidence="8 9">
    <name type="scientific">Armadillidium nasatum</name>
    <dbReference type="NCBI Taxonomy" id="96803"/>
    <lineage>
        <taxon>Eukaryota</taxon>
        <taxon>Metazoa</taxon>
        <taxon>Ecdysozoa</taxon>
        <taxon>Arthropoda</taxon>
        <taxon>Crustacea</taxon>
        <taxon>Multicrustacea</taxon>
        <taxon>Malacostraca</taxon>
        <taxon>Eumalacostraca</taxon>
        <taxon>Peracarida</taxon>
        <taxon>Isopoda</taxon>
        <taxon>Oniscidea</taxon>
        <taxon>Crinocheta</taxon>
        <taxon>Armadillidiidae</taxon>
        <taxon>Armadillidium</taxon>
    </lineage>
</organism>
<sequence>MKLILTKALPVIQGATFAFLLPTISILSTSFDSCQTYDYANLTNIEKDEIWMTRMRAVQGAVTVASVTEVLIGLTGKLVGYLAHWITPLTIVPTITLMGLSLFRAAAEEAATHWGISIMTAAFFVIIITITISWAICVILTVFEVFPKDSEARTDSKIPLIRSSPWFYVPYPFQWGFITVSAAGVIGMIAGVLSSIVESIGDYYACSHLTVYYMMHLIIILCLNSDISTHFKDEGKSGPLPDHALNRGIFIEGIGCVIAGIIGTGNGTTTYSTNIPALRITKVCYIFSRHVASRRVIQVAAIFMIICGVCTKFSSIFISIPNPVVGGIFLIMFGIIASVGLSNLQVIDLNSSRNIFILGVSLFIGLAIPEWLQNNPGSIQTGSPVADQVLLVLLKTSMFVGGVMGLFLDNTVPVKVLVLVIIISGRV</sequence>
<dbReference type="PANTHER" id="PTHR11119">
    <property type="entry name" value="XANTHINE-URACIL / VITAMIN C PERMEASE FAMILY MEMBER"/>
    <property type="match status" value="1"/>
</dbReference>
<reference evidence="8 9" key="1">
    <citation type="journal article" date="2019" name="PLoS Biol.">
        <title>Sex chromosomes control vertical transmission of feminizing Wolbachia symbionts in an isopod.</title>
        <authorList>
            <person name="Becking T."/>
            <person name="Chebbi M.A."/>
            <person name="Giraud I."/>
            <person name="Moumen B."/>
            <person name="Laverre T."/>
            <person name="Caubet Y."/>
            <person name="Peccoud J."/>
            <person name="Gilbert C."/>
            <person name="Cordaux R."/>
        </authorList>
    </citation>
    <scope>NUCLEOTIDE SEQUENCE [LARGE SCALE GENOMIC DNA]</scope>
    <source>
        <strain evidence="8">ANa2</strain>
        <tissue evidence="8">Whole body excluding digestive tract and cuticle</tissue>
    </source>
</reference>
<keyword evidence="4 7" id="KW-0812">Transmembrane</keyword>
<keyword evidence="5 7" id="KW-1133">Transmembrane helix</keyword>
<dbReference type="PROSITE" id="PS01116">
    <property type="entry name" value="XANTH_URACIL_PERMASE"/>
    <property type="match status" value="1"/>
</dbReference>
<evidence type="ECO:0000256" key="7">
    <source>
        <dbReference type="SAM" id="Phobius"/>
    </source>
</evidence>
<evidence type="ECO:0000256" key="1">
    <source>
        <dbReference type="ARBA" id="ARBA00004141"/>
    </source>
</evidence>
<evidence type="ECO:0000256" key="2">
    <source>
        <dbReference type="ARBA" id="ARBA00008821"/>
    </source>
</evidence>
<dbReference type="AlphaFoldDB" id="A0A5N5TDB8"/>
<gene>
    <name evidence="8" type="ORF">Anas_12209</name>
</gene>
<dbReference type="EMBL" id="SEYY01003565">
    <property type="protein sequence ID" value="KAB7504217.1"/>
    <property type="molecule type" value="Genomic_DNA"/>
</dbReference>
<dbReference type="InterPro" id="IPR006043">
    <property type="entry name" value="NCS2"/>
</dbReference>
<evidence type="ECO:0000313" key="8">
    <source>
        <dbReference type="EMBL" id="KAB7504217.1"/>
    </source>
</evidence>
<feature type="transmembrane region" description="Helical" evidence="7">
    <location>
        <begin position="173"/>
        <end position="197"/>
    </location>
</feature>
<feature type="transmembrane region" description="Helical" evidence="7">
    <location>
        <begin position="209"/>
        <end position="227"/>
    </location>
</feature>
<keyword evidence="9" id="KW-1185">Reference proteome</keyword>
<proteinExistence type="inferred from homology"/>
<feature type="transmembrane region" description="Helical" evidence="7">
    <location>
        <begin position="115"/>
        <end position="143"/>
    </location>
</feature>
<dbReference type="GO" id="GO:0005886">
    <property type="term" value="C:plasma membrane"/>
    <property type="evidence" value="ECO:0007669"/>
    <property type="project" value="UniProtKB-ARBA"/>
</dbReference>